<dbReference type="GO" id="GO:0034362">
    <property type="term" value="C:low-density lipoprotein particle"/>
    <property type="evidence" value="ECO:0007669"/>
    <property type="project" value="TreeGrafter"/>
</dbReference>
<dbReference type="GO" id="GO:0042627">
    <property type="term" value="C:chylomicron"/>
    <property type="evidence" value="ECO:0007669"/>
    <property type="project" value="TreeGrafter"/>
</dbReference>
<dbReference type="GO" id="GO:0120020">
    <property type="term" value="F:cholesterol transfer activity"/>
    <property type="evidence" value="ECO:0007669"/>
    <property type="project" value="TreeGrafter"/>
</dbReference>
<evidence type="ECO:0000313" key="3">
    <source>
        <dbReference type="Proteomes" id="UP000287033"/>
    </source>
</evidence>
<dbReference type="AlphaFoldDB" id="A0A401RYB0"/>
<name>A0A401RYB0_CHIPU</name>
<dbReference type="GO" id="GO:1903561">
    <property type="term" value="C:extracellular vesicle"/>
    <property type="evidence" value="ECO:0007669"/>
    <property type="project" value="TreeGrafter"/>
</dbReference>
<dbReference type="InterPro" id="IPR050163">
    <property type="entry name" value="Apolipoprotein_A1/A4/E"/>
</dbReference>
<dbReference type="PANTHER" id="PTHR18976:SF34">
    <property type="entry name" value="LIPID-BINDING PROTEIN"/>
    <property type="match status" value="1"/>
</dbReference>
<dbReference type="Gene3D" id="1.20.120.20">
    <property type="entry name" value="Apolipoprotein"/>
    <property type="match status" value="1"/>
</dbReference>
<dbReference type="PANTHER" id="PTHR18976">
    <property type="entry name" value="APOLIPOPROTEIN"/>
    <property type="match status" value="1"/>
</dbReference>
<dbReference type="OrthoDB" id="9048614at2759"/>
<dbReference type="Proteomes" id="UP000287033">
    <property type="component" value="Unassembled WGS sequence"/>
</dbReference>
<evidence type="ECO:0000256" key="1">
    <source>
        <dbReference type="ARBA" id="ARBA00008788"/>
    </source>
</evidence>
<dbReference type="OMA" id="NANIMWQ"/>
<proteinExistence type="inferred from homology"/>
<evidence type="ECO:0008006" key="4">
    <source>
        <dbReference type="Google" id="ProtNLM"/>
    </source>
</evidence>
<dbReference type="Gene3D" id="1.20.5.1230">
    <property type="entry name" value="Apolipoprotein A-I"/>
    <property type="match status" value="1"/>
</dbReference>
<dbReference type="EMBL" id="BEZZ01000023">
    <property type="protein sequence ID" value="GCC23141.1"/>
    <property type="molecule type" value="Genomic_DNA"/>
</dbReference>
<dbReference type="Pfam" id="PF01442">
    <property type="entry name" value="Apolipoprotein"/>
    <property type="match status" value="1"/>
</dbReference>
<dbReference type="GO" id="GO:0055090">
    <property type="term" value="P:acylglycerol homeostasis"/>
    <property type="evidence" value="ECO:0007669"/>
    <property type="project" value="TreeGrafter"/>
</dbReference>
<dbReference type="GO" id="GO:0034361">
    <property type="term" value="C:very-low-density lipoprotein particle"/>
    <property type="evidence" value="ECO:0007669"/>
    <property type="project" value="TreeGrafter"/>
</dbReference>
<keyword evidence="3" id="KW-1185">Reference proteome</keyword>
<dbReference type="GO" id="GO:0042157">
    <property type="term" value="P:lipoprotein metabolic process"/>
    <property type="evidence" value="ECO:0007669"/>
    <property type="project" value="InterPro"/>
</dbReference>
<accession>A0A401RYB0</accession>
<comment type="similarity">
    <text evidence="1">Belongs to the apolipoprotein A1/A4/E family.</text>
</comment>
<organism evidence="2 3">
    <name type="scientific">Chiloscyllium punctatum</name>
    <name type="common">Brownbanded bambooshark</name>
    <name type="synonym">Hemiscyllium punctatum</name>
    <dbReference type="NCBI Taxonomy" id="137246"/>
    <lineage>
        <taxon>Eukaryota</taxon>
        <taxon>Metazoa</taxon>
        <taxon>Chordata</taxon>
        <taxon>Craniata</taxon>
        <taxon>Vertebrata</taxon>
        <taxon>Chondrichthyes</taxon>
        <taxon>Elasmobranchii</taxon>
        <taxon>Galeomorphii</taxon>
        <taxon>Galeoidea</taxon>
        <taxon>Orectolobiformes</taxon>
        <taxon>Hemiscylliidae</taxon>
        <taxon>Chiloscyllium</taxon>
    </lineage>
</organism>
<gene>
    <name evidence="2" type="ORF">chiPu_0001534</name>
</gene>
<dbReference type="GO" id="GO:0034364">
    <property type="term" value="C:high-density lipoprotein particle"/>
    <property type="evidence" value="ECO:0007669"/>
    <property type="project" value="TreeGrafter"/>
</dbReference>
<evidence type="ECO:0000313" key="2">
    <source>
        <dbReference type="EMBL" id="GCC23141.1"/>
    </source>
</evidence>
<reference evidence="2 3" key="1">
    <citation type="journal article" date="2018" name="Nat. Ecol. Evol.">
        <title>Shark genomes provide insights into elasmobranch evolution and the origin of vertebrates.</title>
        <authorList>
            <person name="Hara Y"/>
            <person name="Yamaguchi K"/>
            <person name="Onimaru K"/>
            <person name="Kadota M"/>
            <person name="Koyanagi M"/>
            <person name="Keeley SD"/>
            <person name="Tatsumi K"/>
            <person name="Tanaka K"/>
            <person name="Motone F"/>
            <person name="Kageyama Y"/>
            <person name="Nozu R"/>
            <person name="Adachi N"/>
            <person name="Nishimura O"/>
            <person name="Nakagawa R"/>
            <person name="Tanegashima C"/>
            <person name="Kiyatake I"/>
            <person name="Matsumoto R"/>
            <person name="Murakumo K"/>
            <person name="Nishida K"/>
            <person name="Terakita A"/>
            <person name="Kuratani S"/>
            <person name="Sato K"/>
            <person name="Hyodo S Kuraku.S."/>
        </authorList>
    </citation>
    <scope>NUCLEOTIDE SEQUENCE [LARGE SCALE GENOMIC DNA]</scope>
</reference>
<dbReference type="GO" id="GO:0060228">
    <property type="term" value="F:phosphatidylcholine-sterol O-acyltransferase activator activity"/>
    <property type="evidence" value="ECO:0007669"/>
    <property type="project" value="TreeGrafter"/>
</dbReference>
<dbReference type="GO" id="GO:0008203">
    <property type="term" value="P:cholesterol metabolic process"/>
    <property type="evidence" value="ECO:0007669"/>
    <property type="project" value="TreeGrafter"/>
</dbReference>
<dbReference type="GO" id="GO:0033700">
    <property type="term" value="P:phospholipid efflux"/>
    <property type="evidence" value="ECO:0007669"/>
    <property type="project" value="TreeGrafter"/>
</dbReference>
<dbReference type="GO" id="GO:0033344">
    <property type="term" value="P:cholesterol efflux"/>
    <property type="evidence" value="ECO:0007669"/>
    <property type="project" value="TreeGrafter"/>
</dbReference>
<dbReference type="InterPro" id="IPR000074">
    <property type="entry name" value="ApoA_E"/>
</dbReference>
<dbReference type="GO" id="GO:0005543">
    <property type="term" value="F:phospholipid binding"/>
    <property type="evidence" value="ECO:0007669"/>
    <property type="project" value="TreeGrafter"/>
</dbReference>
<dbReference type="SUPFAM" id="SSF58113">
    <property type="entry name" value="Apolipoprotein A-I"/>
    <property type="match status" value="1"/>
</dbReference>
<sequence>MCLGVRLQMKSTFCSLFFVGTRGAVLWRNEPQTRLDDLKNTLQSYFSQVNDKARDTIDHIDKYEFGKQLNLTISESLEKLNGYVTELQRIVSPMSDEIRQRLQNDRLQLEKNIQKDLQEFKVKVLQYASDLRSRVNLNVEPSQLMLEPLASSIQEQVIQNAKSLHQRLTPLAEEIEAKIQSNMKEFKMNIAPFSETVRERLDAHPFTSKLSENFDQKLEEMRQTFTLLVENFRKHLSPYAKDLKSKLTSLWDRLHQNINEGN</sequence>
<dbReference type="Gene3D" id="1.20.5.20">
    <property type="match status" value="1"/>
</dbReference>
<protein>
    <recommendedName>
        <fullName evidence="4">Apolipoprotein A-IV</fullName>
    </recommendedName>
</protein>
<comment type="caution">
    <text evidence="2">The sequence shown here is derived from an EMBL/GenBank/DDBJ whole genome shotgun (WGS) entry which is preliminary data.</text>
</comment>
<dbReference type="STRING" id="137246.A0A401RYB0"/>